<evidence type="ECO:0000256" key="3">
    <source>
        <dbReference type="ARBA" id="ARBA00023136"/>
    </source>
</evidence>
<dbReference type="RefSeq" id="WP_189087772.1">
    <property type="nucleotide sequence ID" value="NZ_BMQL01000001.1"/>
</dbReference>
<feature type="transmembrane region" description="Helical" evidence="4">
    <location>
        <begin position="48"/>
        <end position="67"/>
    </location>
</feature>
<evidence type="ECO:0000259" key="5">
    <source>
        <dbReference type="PROSITE" id="PS50850"/>
    </source>
</evidence>
<feature type="transmembrane region" description="Helical" evidence="4">
    <location>
        <begin position="88"/>
        <end position="108"/>
    </location>
</feature>
<dbReference type="Gene3D" id="1.20.1250.20">
    <property type="entry name" value="MFS general substrate transporter like domains"/>
    <property type="match status" value="1"/>
</dbReference>
<protein>
    <submittedName>
        <fullName evidence="6">MFS transporter</fullName>
    </submittedName>
</protein>
<dbReference type="PROSITE" id="PS50850">
    <property type="entry name" value="MFS"/>
    <property type="match status" value="1"/>
</dbReference>
<feature type="transmembrane region" description="Helical" evidence="4">
    <location>
        <begin position="157"/>
        <end position="175"/>
    </location>
</feature>
<feature type="transmembrane region" description="Helical" evidence="4">
    <location>
        <begin position="181"/>
        <end position="202"/>
    </location>
</feature>
<keyword evidence="7" id="KW-1185">Reference proteome</keyword>
<evidence type="ECO:0000313" key="6">
    <source>
        <dbReference type="EMBL" id="GGQ94781.1"/>
    </source>
</evidence>
<dbReference type="InterPro" id="IPR011701">
    <property type="entry name" value="MFS"/>
</dbReference>
<feature type="transmembrane region" description="Helical" evidence="4">
    <location>
        <begin position="364"/>
        <end position="381"/>
    </location>
</feature>
<feature type="transmembrane region" description="Helical" evidence="4">
    <location>
        <begin position="239"/>
        <end position="258"/>
    </location>
</feature>
<feature type="transmembrane region" description="Helical" evidence="4">
    <location>
        <begin position="21"/>
        <end position="42"/>
    </location>
</feature>
<keyword evidence="3 4" id="KW-0472">Membrane</keyword>
<dbReference type="PANTHER" id="PTHR23526:SF1">
    <property type="entry name" value="MAJOR FACILITATOR SUPERFAMILY MFS_1"/>
    <property type="match status" value="1"/>
</dbReference>
<dbReference type="PANTHER" id="PTHR23526">
    <property type="entry name" value="INTEGRAL MEMBRANE TRANSPORT PROTEIN-RELATED"/>
    <property type="match status" value="1"/>
</dbReference>
<dbReference type="EMBL" id="BMQL01000001">
    <property type="protein sequence ID" value="GGQ94781.1"/>
    <property type="molecule type" value="Genomic_DNA"/>
</dbReference>
<reference evidence="6" key="1">
    <citation type="journal article" date="2014" name="Int. J. Syst. Evol. Microbiol.">
        <title>Complete genome sequence of Corynebacterium casei LMG S-19264T (=DSM 44701T), isolated from a smear-ripened cheese.</title>
        <authorList>
            <consortium name="US DOE Joint Genome Institute (JGI-PGF)"/>
            <person name="Walter F."/>
            <person name="Albersmeier A."/>
            <person name="Kalinowski J."/>
            <person name="Ruckert C."/>
        </authorList>
    </citation>
    <scope>NUCLEOTIDE SEQUENCE</scope>
    <source>
        <strain evidence="6">JCM 31311</strain>
    </source>
</reference>
<evidence type="ECO:0000256" key="2">
    <source>
        <dbReference type="ARBA" id="ARBA00022989"/>
    </source>
</evidence>
<feature type="domain" description="Major facilitator superfamily (MFS) profile" evidence="5">
    <location>
        <begin position="184"/>
        <end position="412"/>
    </location>
</feature>
<feature type="transmembrane region" description="Helical" evidence="4">
    <location>
        <begin position="387"/>
        <end position="405"/>
    </location>
</feature>
<keyword evidence="1 4" id="KW-0812">Transmembrane</keyword>
<keyword evidence="2 4" id="KW-1133">Transmembrane helix</keyword>
<reference evidence="6" key="2">
    <citation type="submission" date="2020-09" db="EMBL/GenBank/DDBJ databases">
        <authorList>
            <person name="Sun Q."/>
            <person name="Ohkuma M."/>
        </authorList>
    </citation>
    <scope>NUCLEOTIDE SEQUENCE</scope>
    <source>
        <strain evidence="6">JCM 31311</strain>
    </source>
</reference>
<gene>
    <name evidence="6" type="ORF">GCM10008957_03730</name>
</gene>
<name>A0A918BVD3_9DEIO</name>
<feature type="transmembrane region" description="Helical" evidence="4">
    <location>
        <begin position="324"/>
        <end position="343"/>
    </location>
</feature>
<dbReference type="InterPro" id="IPR052528">
    <property type="entry name" value="Sugar_transport-like"/>
</dbReference>
<evidence type="ECO:0000256" key="1">
    <source>
        <dbReference type="ARBA" id="ARBA00022692"/>
    </source>
</evidence>
<proteinExistence type="predicted"/>
<sequence>MTEPPQPRRIPWDRNYRLGVWNGWLATTGDGFLSVTVVVAGFAARLGASNAMIGLLPAIAQGGWMLPQMLVAARVRSSPFKLPTYRSAALIRTVSYLMMVLSAALLAGRPALCLTVFTFAMIVNALASGVSGLPFLEVCSKIIPQERRAAFFGIRNLIGGLLAFGAGLIVRWILASPLPFPYTYALIFALATVVYTAAYNIFGRVQEPPDPPLPRSNVAEELRQIPNTLRADPSFRAFLMVRLVLAFASMGDPFYAVYALRGLDVPASELGVFLMALSGAAPLSNVLWRRVAERKGSRRIIRYSAAVACAAPLLAIALTPRTAGLYLLVFVASSVAAQGFNLGHTNHLLNIAPPEQRSRYIGSLNTLVGGALFAPVVGGVLADRMGYQVVFVLSALLFALAWWLCSKLRRDA</sequence>
<dbReference type="InterPro" id="IPR020846">
    <property type="entry name" value="MFS_dom"/>
</dbReference>
<organism evidence="6 7">
    <name type="scientific">Deinococcus ruber</name>
    <dbReference type="NCBI Taxonomy" id="1848197"/>
    <lineage>
        <taxon>Bacteria</taxon>
        <taxon>Thermotogati</taxon>
        <taxon>Deinococcota</taxon>
        <taxon>Deinococci</taxon>
        <taxon>Deinococcales</taxon>
        <taxon>Deinococcaceae</taxon>
        <taxon>Deinococcus</taxon>
    </lineage>
</organism>
<accession>A0A918BVD3</accession>
<feature type="transmembrane region" description="Helical" evidence="4">
    <location>
        <begin position="114"/>
        <end position="136"/>
    </location>
</feature>
<dbReference type="Proteomes" id="UP000603865">
    <property type="component" value="Unassembled WGS sequence"/>
</dbReference>
<dbReference type="GO" id="GO:0022857">
    <property type="term" value="F:transmembrane transporter activity"/>
    <property type="evidence" value="ECO:0007669"/>
    <property type="project" value="InterPro"/>
</dbReference>
<dbReference type="SUPFAM" id="SSF103473">
    <property type="entry name" value="MFS general substrate transporter"/>
    <property type="match status" value="1"/>
</dbReference>
<evidence type="ECO:0000256" key="4">
    <source>
        <dbReference type="SAM" id="Phobius"/>
    </source>
</evidence>
<dbReference type="AlphaFoldDB" id="A0A918BVD3"/>
<dbReference type="Pfam" id="PF07690">
    <property type="entry name" value="MFS_1"/>
    <property type="match status" value="1"/>
</dbReference>
<feature type="transmembrane region" description="Helical" evidence="4">
    <location>
        <begin position="270"/>
        <end position="288"/>
    </location>
</feature>
<comment type="caution">
    <text evidence="6">The sequence shown here is derived from an EMBL/GenBank/DDBJ whole genome shotgun (WGS) entry which is preliminary data.</text>
</comment>
<feature type="transmembrane region" description="Helical" evidence="4">
    <location>
        <begin position="300"/>
        <end position="318"/>
    </location>
</feature>
<evidence type="ECO:0000313" key="7">
    <source>
        <dbReference type="Proteomes" id="UP000603865"/>
    </source>
</evidence>
<dbReference type="InterPro" id="IPR036259">
    <property type="entry name" value="MFS_trans_sf"/>
</dbReference>